<accession>A0A976ASV1</accession>
<keyword evidence="1" id="KW-0472">Membrane</keyword>
<dbReference type="EMBL" id="OFTH01000001">
    <property type="protein sequence ID" value="SOZ51608.1"/>
    <property type="molecule type" value="Genomic_DNA"/>
</dbReference>
<keyword evidence="1" id="KW-1133">Transmembrane helix</keyword>
<dbReference type="AlphaFoldDB" id="A0A976ASV1"/>
<comment type="caution">
    <text evidence="2">The sequence shown here is derived from an EMBL/GenBank/DDBJ whole genome shotgun (WGS) entry which is preliminary data.</text>
</comment>
<organism evidence="2 3">
    <name type="scientific">Cupriavidus taiwanensis</name>
    <dbReference type="NCBI Taxonomy" id="164546"/>
    <lineage>
        <taxon>Bacteria</taxon>
        <taxon>Pseudomonadati</taxon>
        <taxon>Pseudomonadota</taxon>
        <taxon>Betaproteobacteria</taxon>
        <taxon>Burkholderiales</taxon>
        <taxon>Burkholderiaceae</taxon>
        <taxon>Cupriavidus</taxon>
    </lineage>
</organism>
<protein>
    <submittedName>
        <fullName evidence="2">Uncharacterized protein</fullName>
    </submittedName>
</protein>
<name>A0A976ASV1_9BURK</name>
<evidence type="ECO:0000256" key="1">
    <source>
        <dbReference type="SAM" id="Phobius"/>
    </source>
</evidence>
<feature type="transmembrane region" description="Helical" evidence="1">
    <location>
        <begin position="54"/>
        <end position="71"/>
    </location>
</feature>
<keyword evidence="1" id="KW-0812">Transmembrane</keyword>
<evidence type="ECO:0000313" key="2">
    <source>
        <dbReference type="EMBL" id="SOZ51608.1"/>
    </source>
</evidence>
<reference evidence="2 3" key="1">
    <citation type="submission" date="2018-01" db="EMBL/GenBank/DDBJ databases">
        <authorList>
            <person name="Clerissi C."/>
        </authorList>
    </citation>
    <scope>NUCLEOTIDE SEQUENCE [LARGE SCALE GENOMIC DNA]</scope>
    <source>
        <strain evidence="2">Cupriavidus taiwanensis STM 8556</strain>
    </source>
</reference>
<sequence>MLETDCEFCQKPAVVLTGSFKVNAFVPALLIDNPRGRSKVVWTSSLNALNTPRMSWVGRGAAMLFLLYLFFRNETHADYTMPVNRST</sequence>
<evidence type="ECO:0000313" key="3">
    <source>
        <dbReference type="Proteomes" id="UP000256952"/>
    </source>
</evidence>
<gene>
    <name evidence="2" type="ORF">CBM2613_A10046</name>
</gene>
<proteinExistence type="predicted"/>
<dbReference type="Proteomes" id="UP000256952">
    <property type="component" value="Chromosome CBM2613_a"/>
</dbReference>